<dbReference type="GO" id="GO:0061542">
    <property type="term" value="F:3-demethylubiquinol 3-O-methyltransferase activity"/>
    <property type="evidence" value="ECO:0007669"/>
    <property type="project" value="InterPro"/>
</dbReference>
<comment type="caution">
    <text evidence="1">The sequence shown here is derived from an EMBL/GenBank/DDBJ whole genome shotgun (WGS) entry which is preliminary data.</text>
</comment>
<dbReference type="Gene3D" id="3.40.50.150">
    <property type="entry name" value="Vaccinia Virus protein VP39"/>
    <property type="match status" value="1"/>
</dbReference>
<protein>
    <submittedName>
        <fullName evidence="1">Bifunctional 3-demethylubiquinol 3-O-methyltransferase/2-polyprenyl-6-hydroxyphenol methylase</fullName>
    </submittedName>
</protein>
<name>A0A504YSW3_FASGI</name>
<organism evidence="1 2">
    <name type="scientific">Fasciola gigantica</name>
    <name type="common">Giant liver fluke</name>
    <dbReference type="NCBI Taxonomy" id="46835"/>
    <lineage>
        <taxon>Eukaryota</taxon>
        <taxon>Metazoa</taxon>
        <taxon>Spiralia</taxon>
        <taxon>Lophotrochozoa</taxon>
        <taxon>Platyhelminthes</taxon>
        <taxon>Trematoda</taxon>
        <taxon>Digenea</taxon>
        <taxon>Plagiorchiida</taxon>
        <taxon>Echinostomata</taxon>
        <taxon>Echinostomatoidea</taxon>
        <taxon>Fasciolidae</taxon>
        <taxon>Fasciola</taxon>
    </lineage>
</organism>
<gene>
    <name evidence="1" type="ORF">FGIG_02486</name>
</gene>
<dbReference type="GO" id="GO:0010420">
    <property type="term" value="F:polyprenyldihydroxybenzoate methyltransferase activity"/>
    <property type="evidence" value="ECO:0007669"/>
    <property type="project" value="InterPro"/>
</dbReference>
<keyword evidence="2" id="KW-1185">Reference proteome</keyword>
<evidence type="ECO:0000313" key="2">
    <source>
        <dbReference type="Proteomes" id="UP000316759"/>
    </source>
</evidence>
<sequence length="131" mass="14793">MSELLEHVTDWESMLCLANVCLKPGGMLFITTLNQTRTSFLLGVVAAEYVLGIIPRGTHDWYKFIEPSRLQGALIRNGFRPHQLLGLTYNILTNQWSWTSNLCINYALTAVKTEDEKLEPSPPEKSGPNEQ</sequence>
<accession>A0A504YSW3</accession>
<dbReference type="Proteomes" id="UP000316759">
    <property type="component" value="Unassembled WGS sequence"/>
</dbReference>
<dbReference type="EMBL" id="SUNJ01003456">
    <property type="protein sequence ID" value="TPP65252.1"/>
    <property type="molecule type" value="Genomic_DNA"/>
</dbReference>
<dbReference type="InterPro" id="IPR029063">
    <property type="entry name" value="SAM-dependent_MTases_sf"/>
</dbReference>
<keyword evidence="1" id="KW-0489">Methyltransferase</keyword>
<dbReference type="NCBIfam" id="TIGR01983">
    <property type="entry name" value="UbiG"/>
    <property type="match status" value="1"/>
</dbReference>
<dbReference type="STRING" id="46835.A0A504YSW3"/>
<dbReference type="AlphaFoldDB" id="A0A504YSW3"/>
<dbReference type="GO" id="GO:0032259">
    <property type="term" value="P:methylation"/>
    <property type="evidence" value="ECO:0007669"/>
    <property type="project" value="UniProtKB-KW"/>
</dbReference>
<keyword evidence="1" id="KW-0808">Transferase</keyword>
<reference evidence="1 2" key="1">
    <citation type="submission" date="2019-04" db="EMBL/GenBank/DDBJ databases">
        <title>Annotation for the trematode Fasciola gigantica.</title>
        <authorList>
            <person name="Choi Y.-J."/>
        </authorList>
    </citation>
    <scope>NUCLEOTIDE SEQUENCE [LARGE SCALE GENOMIC DNA]</scope>
    <source>
        <strain evidence="1">Uganda_cow_1</strain>
    </source>
</reference>
<dbReference type="OrthoDB" id="3265906at2759"/>
<proteinExistence type="predicted"/>
<evidence type="ECO:0000313" key="1">
    <source>
        <dbReference type="EMBL" id="TPP65252.1"/>
    </source>
</evidence>
<dbReference type="SUPFAM" id="SSF53335">
    <property type="entry name" value="S-adenosyl-L-methionine-dependent methyltransferases"/>
    <property type="match status" value="1"/>
</dbReference>
<dbReference type="InterPro" id="IPR010233">
    <property type="entry name" value="UbiG_MeTrfase"/>
</dbReference>